<evidence type="ECO:0000256" key="2">
    <source>
        <dbReference type="ARBA" id="ARBA00011245"/>
    </source>
</evidence>
<feature type="domain" description="Enoyl reductase (ER)" evidence="6">
    <location>
        <begin position="15"/>
        <end position="374"/>
    </location>
</feature>
<dbReference type="GO" id="GO:0000166">
    <property type="term" value="F:nucleotide binding"/>
    <property type="evidence" value="ECO:0007669"/>
    <property type="project" value="UniProtKB-KW"/>
</dbReference>
<dbReference type="OrthoDB" id="48317at2759"/>
<reference evidence="7 8" key="1">
    <citation type="journal article" date="2016" name="Nat. Commun.">
        <title>Ectomycorrhizal ecology is imprinted in the genome of the dominant symbiotic fungus Cenococcum geophilum.</title>
        <authorList>
            <consortium name="DOE Joint Genome Institute"/>
            <person name="Peter M."/>
            <person name="Kohler A."/>
            <person name="Ohm R.A."/>
            <person name="Kuo A."/>
            <person name="Krutzmann J."/>
            <person name="Morin E."/>
            <person name="Arend M."/>
            <person name="Barry K.W."/>
            <person name="Binder M."/>
            <person name="Choi C."/>
            <person name="Clum A."/>
            <person name="Copeland A."/>
            <person name="Grisel N."/>
            <person name="Haridas S."/>
            <person name="Kipfer T."/>
            <person name="LaButti K."/>
            <person name="Lindquist E."/>
            <person name="Lipzen A."/>
            <person name="Maire R."/>
            <person name="Meier B."/>
            <person name="Mihaltcheva S."/>
            <person name="Molinier V."/>
            <person name="Murat C."/>
            <person name="Poggeler S."/>
            <person name="Quandt C.A."/>
            <person name="Sperisen C."/>
            <person name="Tritt A."/>
            <person name="Tisserant E."/>
            <person name="Crous P.W."/>
            <person name="Henrissat B."/>
            <person name="Nehls U."/>
            <person name="Egli S."/>
            <person name="Spatafora J.W."/>
            <person name="Grigoriev I.V."/>
            <person name="Martin F.M."/>
        </authorList>
    </citation>
    <scope>NUCLEOTIDE SEQUENCE [LARGE SCALE GENOMIC DNA]</scope>
    <source>
        <strain evidence="7 8">CBS 207.34</strain>
    </source>
</reference>
<dbReference type="InterPro" id="IPR013154">
    <property type="entry name" value="ADH-like_N"/>
</dbReference>
<organism evidence="7 8">
    <name type="scientific">Glonium stellatum</name>
    <dbReference type="NCBI Taxonomy" id="574774"/>
    <lineage>
        <taxon>Eukaryota</taxon>
        <taxon>Fungi</taxon>
        <taxon>Dikarya</taxon>
        <taxon>Ascomycota</taxon>
        <taxon>Pezizomycotina</taxon>
        <taxon>Dothideomycetes</taxon>
        <taxon>Pleosporomycetidae</taxon>
        <taxon>Gloniales</taxon>
        <taxon>Gloniaceae</taxon>
        <taxon>Glonium</taxon>
    </lineage>
</organism>
<dbReference type="SUPFAM" id="SSF51735">
    <property type="entry name" value="NAD(P)-binding Rossmann-fold domains"/>
    <property type="match status" value="1"/>
</dbReference>
<dbReference type="Gene3D" id="3.90.180.10">
    <property type="entry name" value="Medium-chain alcohol dehydrogenases, catalytic domain"/>
    <property type="match status" value="1"/>
</dbReference>
<evidence type="ECO:0000256" key="3">
    <source>
        <dbReference type="ARBA" id="ARBA00022741"/>
    </source>
</evidence>
<keyword evidence="5" id="KW-0560">Oxidoreductase</keyword>
<gene>
    <name evidence="7" type="ORF">AOQ84DRAFT_283188</name>
</gene>
<comment type="similarity">
    <text evidence="1">Belongs to the zinc-containing alcohol dehydrogenase family.</text>
</comment>
<dbReference type="GO" id="GO:0016651">
    <property type="term" value="F:oxidoreductase activity, acting on NAD(P)H"/>
    <property type="evidence" value="ECO:0007669"/>
    <property type="project" value="InterPro"/>
</dbReference>
<dbReference type="PANTHER" id="PTHR45348">
    <property type="entry name" value="HYPOTHETICAL OXIDOREDUCTASE (EUROFUNG)"/>
    <property type="match status" value="1"/>
</dbReference>
<sequence length="379" mass="40260">MLPQTQTAVVQSRDGFSTSLPLVVSHSVTVPHLPSAQHVLVRVLAVALNPFDHKMVQHFPMPGNTVGCDFCGVIESVGSLPIIMPDLNADVNAANTPTHPPGTRVCGGVFPYTTDNARNGAFAQWLVIDSRLLLRVPDCWSDLQGAALGGVGWGTLGLAFFDPEALALQGRPSKPTEKKESVLVYGGATATGTMACQLLKLAGYAPIAVTSSMSAPLAIKYGAVGTAAYTSPTCSETIRSLVTGATLRYALDCITDAESAAICFGAMSRAGGRYACLEGFHEAWRTRRAIKVKEVMGYEILGITVNLGDSVYTRAASSDLFEMGKQWVREMQSLLDAGLLVTHPIREVPGQWQGIIEGLAELQNGTVRGEKLVVSLSDL</sequence>
<dbReference type="SMART" id="SM00829">
    <property type="entry name" value="PKS_ER"/>
    <property type="match status" value="1"/>
</dbReference>
<dbReference type="InterPro" id="IPR020843">
    <property type="entry name" value="ER"/>
</dbReference>
<dbReference type="InterPro" id="IPR047122">
    <property type="entry name" value="Trans-enoyl_RdTase-like"/>
</dbReference>
<keyword evidence="4" id="KW-0521">NADP</keyword>
<proteinExistence type="inferred from homology"/>
<dbReference type="Proteomes" id="UP000250140">
    <property type="component" value="Unassembled WGS sequence"/>
</dbReference>
<dbReference type="InterPro" id="IPR036291">
    <property type="entry name" value="NAD(P)-bd_dom_sf"/>
</dbReference>
<keyword evidence="3" id="KW-0547">Nucleotide-binding</keyword>
<dbReference type="SUPFAM" id="SSF50129">
    <property type="entry name" value="GroES-like"/>
    <property type="match status" value="1"/>
</dbReference>
<dbReference type="EMBL" id="KV748725">
    <property type="protein sequence ID" value="OCL13417.1"/>
    <property type="molecule type" value="Genomic_DNA"/>
</dbReference>
<dbReference type="PANTHER" id="PTHR45348:SF1">
    <property type="entry name" value="TRANS-ENOYL REDUCTASE STHE"/>
    <property type="match status" value="1"/>
</dbReference>
<keyword evidence="8" id="KW-1185">Reference proteome</keyword>
<dbReference type="CDD" id="cd08249">
    <property type="entry name" value="enoyl_reductase_like"/>
    <property type="match status" value="1"/>
</dbReference>
<evidence type="ECO:0000259" key="6">
    <source>
        <dbReference type="SMART" id="SM00829"/>
    </source>
</evidence>
<dbReference type="InterPro" id="IPR011032">
    <property type="entry name" value="GroES-like_sf"/>
</dbReference>
<evidence type="ECO:0000256" key="5">
    <source>
        <dbReference type="ARBA" id="ARBA00023002"/>
    </source>
</evidence>
<name>A0A8E2FA69_9PEZI</name>
<evidence type="ECO:0000256" key="1">
    <source>
        <dbReference type="ARBA" id="ARBA00008072"/>
    </source>
</evidence>
<accession>A0A8E2FA69</accession>
<dbReference type="Gene3D" id="3.40.50.720">
    <property type="entry name" value="NAD(P)-binding Rossmann-like Domain"/>
    <property type="match status" value="1"/>
</dbReference>
<evidence type="ECO:0000313" key="8">
    <source>
        <dbReference type="Proteomes" id="UP000250140"/>
    </source>
</evidence>
<comment type="subunit">
    <text evidence="2">Monomer.</text>
</comment>
<protein>
    <submittedName>
        <fullName evidence="7">Putative zinc binding dehydrogenase</fullName>
    </submittedName>
</protein>
<dbReference type="AlphaFoldDB" id="A0A8E2FA69"/>
<evidence type="ECO:0000256" key="4">
    <source>
        <dbReference type="ARBA" id="ARBA00022857"/>
    </source>
</evidence>
<evidence type="ECO:0000313" key="7">
    <source>
        <dbReference type="EMBL" id="OCL13417.1"/>
    </source>
</evidence>
<dbReference type="Pfam" id="PF08240">
    <property type="entry name" value="ADH_N"/>
    <property type="match status" value="1"/>
</dbReference>